<feature type="domain" description="FAD-binding" evidence="1">
    <location>
        <begin position="2"/>
        <end position="320"/>
    </location>
</feature>
<proteinExistence type="predicted"/>
<evidence type="ECO:0000259" key="1">
    <source>
        <dbReference type="Pfam" id="PF01494"/>
    </source>
</evidence>
<dbReference type="Proteomes" id="UP000435304">
    <property type="component" value="Unassembled WGS sequence"/>
</dbReference>
<dbReference type="InterPro" id="IPR051704">
    <property type="entry name" value="FAD_aromatic-hydroxylase"/>
</dbReference>
<dbReference type="PRINTS" id="PR00420">
    <property type="entry name" value="RNGMNOXGNASE"/>
</dbReference>
<evidence type="ECO:0000313" key="3">
    <source>
        <dbReference type="Proteomes" id="UP000435304"/>
    </source>
</evidence>
<dbReference type="PROSITE" id="PS51257">
    <property type="entry name" value="PROKAR_LIPOPROTEIN"/>
    <property type="match status" value="1"/>
</dbReference>
<reference evidence="2 3" key="1">
    <citation type="submission" date="2019-12" db="EMBL/GenBank/DDBJ databases">
        <title>Auraticoccus cholistani sp. nov., an actinomycete isolated from soil of Cholistan desert.</title>
        <authorList>
            <person name="Cheema M.T."/>
        </authorList>
    </citation>
    <scope>NUCLEOTIDE SEQUENCE [LARGE SCALE GENOMIC DNA]</scope>
    <source>
        <strain evidence="2 3">F435</strain>
    </source>
</reference>
<dbReference type="EMBL" id="WPCU01000003">
    <property type="protein sequence ID" value="MVA74807.1"/>
    <property type="molecule type" value="Genomic_DNA"/>
</dbReference>
<dbReference type="Gene3D" id="3.50.50.60">
    <property type="entry name" value="FAD/NAD(P)-binding domain"/>
    <property type="match status" value="1"/>
</dbReference>
<organism evidence="2 3">
    <name type="scientific">Auraticoccus cholistanensis</name>
    <dbReference type="NCBI Taxonomy" id="2656650"/>
    <lineage>
        <taxon>Bacteria</taxon>
        <taxon>Bacillati</taxon>
        <taxon>Actinomycetota</taxon>
        <taxon>Actinomycetes</taxon>
        <taxon>Propionibacteriales</taxon>
        <taxon>Propionibacteriaceae</taxon>
        <taxon>Auraticoccus</taxon>
    </lineage>
</organism>
<dbReference type="AlphaFoldDB" id="A0A6A9UUC3"/>
<dbReference type="InterPro" id="IPR002938">
    <property type="entry name" value="FAD-bd"/>
</dbReference>
<protein>
    <submittedName>
        <fullName evidence="2">NAD(P)-binding protein</fullName>
    </submittedName>
</protein>
<dbReference type="PANTHER" id="PTHR46865">
    <property type="entry name" value="OXIDOREDUCTASE-RELATED"/>
    <property type="match status" value="1"/>
</dbReference>
<accession>A0A6A9UUC3</accession>
<comment type="caution">
    <text evidence="2">The sequence shown here is derived from an EMBL/GenBank/DDBJ whole genome shotgun (WGS) entry which is preliminary data.</text>
</comment>
<name>A0A6A9UUC3_9ACTN</name>
<dbReference type="Pfam" id="PF01494">
    <property type="entry name" value="FAD_binding_3"/>
    <property type="match status" value="1"/>
</dbReference>
<dbReference type="SUPFAM" id="SSF51905">
    <property type="entry name" value="FAD/NAD(P)-binding domain"/>
    <property type="match status" value="1"/>
</dbReference>
<sequence>MRVLISGAGIAGLSCALALSRLGWDVTVVECAPAPRRGGYMIDFFGPGWRAADRLGVLEPLRRHGRLYAAARYVDLAGRTTGRLRLDSFLRAARGRYFSVLRPEIEDVLRGALPPQVELRHGRTMTAVEQRAGAEPVRVTLDDGTTLSGDLLLAADGLHSGVRRLVVGPEDDVVRPLGYTVAAFTCPAPELARRLGDEVHLTDTTGGQVGLFALDAGRPGRPGDGSGRVSAFVVTAADRLPDDPVAATRAELRRHGRVAAPLVDLVPADLYLDSVAQTVLPRWRYGRVLLVGDAAHAVSLLAGQGASLAVAGATALADQLRRTDDLDSALAAHETSWRSVVEPVQRAGRRAAAAFVPRTRWDQLARRTVVAASGLPLVNGRLAASLTGAPTH</sequence>
<dbReference type="InterPro" id="IPR036188">
    <property type="entry name" value="FAD/NAD-bd_sf"/>
</dbReference>
<evidence type="ECO:0000313" key="2">
    <source>
        <dbReference type="EMBL" id="MVA74807.1"/>
    </source>
</evidence>
<gene>
    <name evidence="2" type="ORF">GC722_01975</name>
</gene>
<keyword evidence="3" id="KW-1185">Reference proteome</keyword>
<dbReference type="GO" id="GO:0071949">
    <property type="term" value="F:FAD binding"/>
    <property type="evidence" value="ECO:0007669"/>
    <property type="project" value="InterPro"/>
</dbReference>
<dbReference type="RefSeq" id="WP_156607454.1">
    <property type="nucleotide sequence ID" value="NZ_WPCU01000003.1"/>
</dbReference>